<dbReference type="EMBL" id="ATLV01015326">
    <property type="status" value="NOT_ANNOTATED_CDS"/>
    <property type="molecule type" value="Genomic_DNA"/>
</dbReference>
<accession>A0A084VQU5</accession>
<dbReference type="VEuPathDB" id="VectorBase:ASIS010721"/>
<dbReference type="EMBL" id="KE525006">
    <property type="protein sequence ID" value="KFB40339.1"/>
    <property type="molecule type" value="Genomic_DNA"/>
</dbReference>
<dbReference type="OrthoDB" id="7732148at2759"/>
<reference evidence="2 4" key="1">
    <citation type="journal article" date="2014" name="BMC Genomics">
        <title>Genome sequence of Anopheles sinensis provides insight into genetics basis of mosquito competence for malaria parasites.</title>
        <authorList>
            <person name="Zhou D."/>
            <person name="Zhang D."/>
            <person name="Ding G."/>
            <person name="Shi L."/>
            <person name="Hou Q."/>
            <person name="Ye Y."/>
            <person name="Xu Y."/>
            <person name="Zhou H."/>
            <person name="Xiong C."/>
            <person name="Li S."/>
            <person name="Yu J."/>
            <person name="Hong S."/>
            <person name="Yu X."/>
            <person name="Zou P."/>
            <person name="Chen C."/>
            <person name="Chang X."/>
            <person name="Wang W."/>
            <person name="Lv Y."/>
            <person name="Sun Y."/>
            <person name="Ma L."/>
            <person name="Shen B."/>
            <person name="Zhu C."/>
        </authorList>
    </citation>
    <scope>NUCLEOTIDE SEQUENCE [LARGE SCALE GENOMIC DNA]</scope>
</reference>
<proteinExistence type="predicted"/>
<reference evidence="3" key="2">
    <citation type="submission" date="2020-05" db="UniProtKB">
        <authorList>
            <consortium name="EnsemblMetazoa"/>
        </authorList>
    </citation>
    <scope>IDENTIFICATION</scope>
</reference>
<name>A0A084VQU5_ANOSI</name>
<dbReference type="Proteomes" id="UP000030765">
    <property type="component" value="Unassembled WGS sequence"/>
</dbReference>
<gene>
    <name evidence="2" type="ORF">ZHAS_00007830</name>
</gene>
<evidence type="ECO:0000313" key="3">
    <source>
        <dbReference type="EnsemblMetazoa" id="ASIC007830-PA"/>
    </source>
</evidence>
<feature type="chain" id="PRO_5001783930" evidence="1">
    <location>
        <begin position="20"/>
        <end position="498"/>
    </location>
</feature>
<keyword evidence="1" id="KW-0732">Signal</keyword>
<dbReference type="EnsemblMetazoa" id="ASIC007830-RA">
    <property type="protein sequence ID" value="ASIC007830-PA"/>
    <property type="gene ID" value="ASIC007830"/>
</dbReference>
<evidence type="ECO:0000256" key="1">
    <source>
        <dbReference type="SAM" id="SignalP"/>
    </source>
</evidence>
<evidence type="ECO:0000313" key="4">
    <source>
        <dbReference type="Proteomes" id="UP000030765"/>
    </source>
</evidence>
<dbReference type="VEuPathDB" id="VectorBase:ASIC007830"/>
<keyword evidence="4" id="KW-1185">Reference proteome</keyword>
<evidence type="ECO:0000313" key="2">
    <source>
        <dbReference type="EMBL" id="KFB40339.1"/>
    </source>
</evidence>
<sequence length="498" mass="54692">MYAFVVSVALACLAQVVHSSPDFGIQASVAGKDAVLEWALVAKTNFLRVDDYIMPAQKSDIGKLGDAAIILSGIALQVNNLGPALIDTITTATDDDSGDIAGAYAQINFARIMFEDYISNTLLVQIQSIEALLGFHIRDQLNDDFFHITARLVKLNETLVTLQKAVEDAQAAAGGGIVSNDLVKQFVTPDLVAQLARHLGLLAHRIPVLIYTLTSSLENIQQADDYFYGLMEDTTRVLDEIGQTASDFYNDAMAYSTEVETAMNNLIDNYEDDFTRATATAQTLNVADLTTAISGFSTVRDTKLDAKLQEYMALYQSKIDELSKLLPIETNFFFDTNEHPAGVLVDVLIANGPWSRFCFWKYSAVLHNLLLVSNYASECLDRELDRLQTLQEALLIEIELIEFDLEIIDPYSTACSFVPAGATSRTAECANALSSYFLTMSNAYDTKLAAFVKLAEIELKAAKERLSVCWMTRMQQSFVAFQNIVGDIVACGESGPLA</sequence>
<dbReference type="AlphaFoldDB" id="A0A084VQU5"/>
<dbReference type="OMA" id="CYDREYN"/>
<organism evidence="3 4">
    <name type="scientific">Anopheles sinensis</name>
    <name type="common">Mosquito</name>
    <dbReference type="NCBI Taxonomy" id="74873"/>
    <lineage>
        <taxon>Eukaryota</taxon>
        <taxon>Metazoa</taxon>
        <taxon>Ecdysozoa</taxon>
        <taxon>Arthropoda</taxon>
        <taxon>Hexapoda</taxon>
        <taxon>Insecta</taxon>
        <taxon>Pterygota</taxon>
        <taxon>Neoptera</taxon>
        <taxon>Endopterygota</taxon>
        <taxon>Diptera</taxon>
        <taxon>Nematocera</taxon>
        <taxon>Culicoidea</taxon>
        <taxon>Culicidae</taxon>
        <taxon>Anophelinae</taxon>
        <taxon>Anopheles</taxon>
    </lineage>
</organism>
<feature type="signal peptide" evidence="1">
    <location>
        <begin position="1"/>
        <end position="19"/>
    </location>
</feature>
<protein>
    <submittedName>
        <fullName evidence="2">AGAP007263-PA-like protein</fullName>
    </submittedName>
</protein>